<dbReference type="RefSeq" id="WP_073084092.1">
    <property type="nucleotide sequence ID" value="NZ_FRBL01000007.1"/>
</dbReference>
<gene>
    <name evidence="1" type="ORF">SAMN05444266_107138</name>
</gene>
<accession>A0A1M7HAE9</accession>
<proteinExistence type="predicted"/>
<keyword evidence="2" id="KW-1185">Reference proteome</keyword>
<dbReference type="OrthoDB" id="648861at2"/>
<dbReference type="Proteomes" id="UP000184420">
    <property type="component" value="Unassembled WGS sequence"/>
</dbReference>
<dbReference type="AlphaFoldDB" id="A0A1M7HAE9"/>
<protein>
    <submittedName>
        <fullName evidence="1">Uncharacterized protein</fullName>
    </submittedName>
</protein>
<organism evidence="1 2">
    <name type="scientific">Chitinophaga jiangningensis</name>
    <dbReference type="NCBI Taxonomy" id="1419482"/>
    <lineage>
        <taxon>Bacteria</taxon>
        <taxon>Pseudomonadati</taxon>
        <taxon>Bacteroidota</taxon>
        <taxon>Chitinophagia</taxon>
        <taxon>Chitinophagales</taxon>
        <taxon>Chitinophagaceae</taxon>
        <taxon>Chitinophaga</taxon>
    </lineage>
</organism>
<dbReference type="STRING" id="1419482.SAMN05444266_107138"/>
<evidence type="ECO:0000313" key="2">
    <source>
        <dbReference type="Proteomes" id="UP000184420"/>
    </source>
</evidence>
<evidence type="ECO:0000313" key="1">
    <source>
        <dbReference type="EMBL" id="SHM25147.1"/>
    </source>
</evidence>
<sequence length="117" mass="13347">MNTARTISSRQPLPIGAILQQVNWLEMEEVAEEKGKIIALPVTPQEPEKPGLPPAARRDINKQIRRCVKALERNYDLYLGYLELELEDAAARQEAELTDDMKFSLAYYAWQLHHAAS</sequence>
<reference evidence="1 2" key="1">
    <citation type="submission" date="2016-11" db="EMBL/GenBank/DDBJ databases">
        <authorList>
            <person name="Jaros S."/>
            <person name="Januszkiewicz K."/>
            <person name="Wedrychowicz H."/>
        </authorList>
    </citation>
    <scope>NUCLEOTIDE SEQUENCE [LARGE SCALE GENOMIC DNA]</scope>
    <source>
        <strain evidence="1 2">DSM 27406</strain>
    </source>
</reference>
<dbReference type="EMBL" id="FRBL01000007">
    <property type="protein sequence ID" value="SHM25147.1"/>
    <property type="molecule type" value="Genomic_DNA"/>
</dbReference>
<name>A0A1M7HAE9_9BACT</name>